<reference evidence="2" key="1">
    <citation type="journal article" date="2019" name="Sci. Rep.">
        <title>Draft genome of Tanacetum cinerariifolium, the natural source of mosquito coil.</title>
        <authorList>
            <person name="Yamashiro T."/>
            <person name="Shiraishi A."/>
            <person name="Satake H."/>
            <person name="Nakayama K."/>
        </authorList>
    </citation>
    <scope>NUCLEOTIDE SEQUENCE</scope>
</reference>
<sequence length="366" mass="40632">MIKKLNNIPNIADAEYREVKCKQIIPYLRILIMLIQIMYKGLEVKVIIELIEKFEELVAIKVFSSLLCKSSHLCRDLKIIVSICSICCFNIVEGDKPPKDKGISSGSGENNIDQYDPLFLYSNDTNGVPIIGFKLEDMLKEHNQLLKLMQFIMGLDEVYAPIRSIILTTYHIPDVKGAFATLCFELVGHPPNFKKNNNSGFNKGASSSNSVSGSKDQSTSNSFTDEQFKKLMALISEKSGSNSMPANIAVVEVSKLNITVGHPNGTKVVVTHMGSLRLIDQIVIHDVLVVPGYEVSLLSVHKLSKDNKLGHPADQVLNILKAKLDLKKDSGDNICDVCHKAKQTRDSFLLSEHKSKVLEQLAHLDV</sequence>
<organism evidence="2">
    <name type="scientific">Tanacetum cinerariifolium</name>
    <name type="common">Dalmatian daisy</name>
    <name type="synonym">Chrysanthemum cinerariifolium</name>
    <dbReference type="NCBI Taxonomy" id="118510"/>
    <lineage>
        <taxon>Eukaryota</taxon>
        <taxon>Viridiplantae</taxon>
        <taxon>Streptophyta</taxon>
        <taxon>Embryophyta</taxon>
        <taxon>Tracheophyta</taxon>
        <taxon>Spermatophyta</taxon>
        <taxon>Magnoliopsida</taxon>
        <taxon>eudicotyledons</taxon>
        <taxon>Gunneridae</taxon>
        <taxon>Pentapetalae</taxon>
        <taxon>asterids</taxon>
        <taxon>campanulids</taxon>
        <taxon>Asterales</taxon>
        <taxon>Asteraceae</taxon>
        <taxon>Asteroideae</taxon>
        <taxon>Anthemideae</taxon>
        <taxon>Anthemidinae</taxon>
        <taxon>Tanacetum</taxon>
    </lineage>
</organism>
<name>A0A6L2NDB4_TANCI</name>
<comment type="caution">
    <text evidence="2">The sequence shown here is derived from an EMBL/GenBank/DDBJ whole genome shotgun (WGS) entry which is preliminary data.</text>
</comment>
<accession>A0A6L2NDB4</accession>
<protein>
    <submittedName>
        <fullName evidence="2">Uncharacterized protein</fullName>
    </submittedName>
</protein>
<dbReference type="PANTHER" id="PTHR34222:SF99">
    <property type="entry name" value="PROTEIN, PUTATIVE-RELATED"/>
    <property type="match status" value="1"/>
</dbReference>
<evidence type="ECO:0000256" key="1">
    <source>
        <dbReference type="SAM" id="MobiDB-lite"/>
    </source>
</evidence>
<dbReference type="PANTHER" id="PTHR34222">
    <property type="entry name" value="GAG_PRE-INTEGRS DOMAIN-CONTAINING PROTEIN"/>
    <property type="match status" value="1"/>
</dbReference>
<feature type="compositionally biased region" description="Low complexity" evidence="1">
    <location>
        <begin position="195"/>
        <end position="218"/>
    </location>
</feature>
<dbReference type="EMBL" id="BKCJ010008851">
    <property type="protein sequence ID" value="GEU84246.1"/>
    <property type="molecule type" value="Genomic_DNA"/>
</dbReference>
<evidence type="ECO:0000313" key="2">
    <source>
        <dbReference type="EMBL" id="GEU84246.1"/>
    </source>
</evidence>
<dbReference type="AlphaFoldDB" id="A0A6L2NDB4"/>
<gene>
    <name evidence="2" type="ORF">Tci_056224</name>
</gene>
<feature type="region of interest" description="Disordered" evidence="1">
    <location>
        <begin position="195"/>
        <end position="222"/>
    </location>
</feature>
<proteinExistence type="predicted"/>